<organism evidence="1 2">
    <name type="scientific">Plectus sambesii</name>
    <dbReference type="NCBI Taxonomy" id="2011161"/>
    <lineage>
        <taxon>Eukaryota</taxon>
        <taxon>Metazoa</taxon>
        <taxon>Ecdysozoa</taxon>
        <taxon>Nematoda</taxon>
        <taxon>Chromadorea</taxon>
        <taxon>Plectida</taxon>
        <taxon>Plectina</taxon>
        <taxon>Plectoidea</taxon>
        <taxon>Plectidae</taxon>
        <taxon>Plectus</taxon>
    </lineage>
</organism>
<dbReference type="WBParaSite" id="PSAMB.scaffold5767size10917.g27303.t1">
    <property type="protein sequence ID" value="PSAMB.scaffold5767size10917.g27303.t1"/>
    <property type="gene ID" value="PSAMB.scaffold5767size10917.g27303"/>
</dbReference>
<name>A0A914WZY2_9BILA</name>
<dbReference type="Proteomes" id="UP000887566">
    <property type="component" value="Unplaced"/>
</dbReference>
<sequence>CPDATWVYDSTTNRCFRAFAASPVTGVCNKDVPCVGLAAQYGVPSALAYTLNFQALVDAGLIGIANSIGTLVYYVGITDLVTRFEYMLDDGTPVPLASILPFFAPGQPNDTPANTRNYIITGNVKFDDNMCPSPSDYGSICQIQLTP</sequence>
<evidence type="ECO:0000313" key="1">
    <source>
        <dbReference type="Proteomes" id="UP000887566"/>
    </source>
</evidence>
<dbReference type="AlphaFoldDB" id="A0A914WZY2"/>
<accession>A0A914WZY2</accession>
<keyword evidence="1" id="KW-1185">Reference proteome</keyword>
<evidence type="ECO:0000313" key="2">
    <source>
        <dbReference type="WBParaSite" id="PSAMB.scaffold5767size10917.g27303.t1"/>
    </source>
</evidence>
<protein>
    <submittedName>
        <fullName evidence="2">DUF4114 domain-containing protein</fullName>
    </submittedName>
</protein>
<proteinExistence type="predicted"/>
<reference evidence="2" key="1">
    <citation type="submission" date="2022-11" db="UniProtKB">
        <authorList>
            <consortium name="WormBaseParasite"/>
        </authorList>
    </citation>
    <scope>IDENTIFICATION</scope>
</reference>
<dbReference type="SUPFAM" id="SSF56436">
    <property type="entry name" value="C-type lectin-like"/>
    <property type="match status" value="1"/>
</dbReference>
<dbReference type="InterPro" id="IPR016187">
    <property type="entry name" value="CTDL_fold"/>
</dbReference>